<evidence type="ECO:0000313" key="3">
    <source>
        <dbReference type="WBParaSite" id="jg10918"/>
    </source>
</evidence>
<dbReference type="WBParaSite" id="jg10918">
    <property type="protein sequence ID" value="jg10918"/>
    <property type="gene ID" value="jg10918"/>
</dbReference>
<accession>A0A915CNM4</accession>
<evidence type="ECO:0000313" key="2">
    <source>
        <dbReference type="Proteomes" id="UP000887574"/>
    </source>
</evidence>
<feature type="transmembrane region" description="Helical" evidence="1">
    <location>
        <begin position="173"/>
        <end position="192"/>
    </location>
</feature>
<keyword evidence="1" id="KW-0472">Membrane</keyword>
<name>A0A915CNM4_9BILA</name>
<feature type="transmembrane region" description="Helical" evidence="1">
    <location>
        <begin position="243"/>
        <end position="260"/>
    </location>
</feature>
<keyword evidence="1" id="KW-1133">Transmembrane helix</keyword>
<evidence type="ECO:0000256" key="1">
    <source>
        <dbReference type="SAM" id="Phobius"/>
    </source>
</evidence>
<feature type="transmembrane region" description="Helical" evidence="1">
    <location>
        <begin position="212"/>
        <end position="231"/>
    </location>
</feature>
<sequence length="437" mass="48130">MLNNNKSTMKHLLNSRCVECLAEPATLPLNPIIEHINEEGKHGKIISNIKHKALQRNSSAGSNDRTLLKHNGKLPKITMTADADLEVNNQMEKNNISNNNAASTSLGYVQTTQTISKGGNVQTNTVHTNRKQSTGTLNRLILVAQALESEVDSRHRNDVNGTRIVCTIRMANMVLLILVNLLILTGVGQYHGRTGVRQSLLLTMDKWYFRRYLAAALSALMLFATFILQLVHCCRIQHSKLMCICYSFGCVPFSLFVFGMEMHYSACPWLDDFYRTEVLKKDFQSVEKYFDTQCGINGWALAGIFSLLSCVIKAEISQDGLSPCRIPAAGAWISANRDVLPASGFGCCKVRDATSGFEARSGLGGRSTTCLSVVKEVDLVKNANEEQGIDCVAYKNLCDLCPCVCLSEVSVLDKGPVYDCVEGVTIEGESQSHFTIQ</sequence>
<dbReference type="Proteomes" id="UP000887574">
    <property type="component" value="Unplaced"/>
</dbReference>
<dbReference type="AlphaFoldDB" id="A0A915CNM4"/>
<keyword evidence="2" id="KW-1185">Reference proteome</keyword>
<proteinExistence type="predicted"/>
<organism evidence="2 3">
    <name type="scientific">Ditylenchus dipsaci</name>
    <dbReference type="NCBI Taxonomy" id="166011"/>
    <lineage>
        <taxon>Eukaryota</taxon>
        <taxon>Metazoa</taxon>
        <taxon>Ecdysozoa</taxon>
        <taxon>Nematoda</taxon>
        <taxon>Chromadorea</taxon>
        <taxon>Rhabditida</taxon>
        <taxon>Tylenchina</taxon>
        <taxon>Tylenchomorpha</taxon>
        <taxon>Sphaerularioidea</taxon>
        <taxon>Anguinidae</taxon>
        <taxon>Anguininae</taxon>
        <taxon>Ditylenchus</taxon>
    </lineage>
</organism>
<keyword evidence="1" id="KW-0812">Transmembrane</keyword>
<protein>
    <submittedName>
        <fullName evidence="3">Tetraspanin</fullName>
    </submittedName>
</protein>
<reference evidence="3" key="1">
    <citation type="submission" date="2022-11" db="UniProtKB">
        <authorList>
            <consortium name="WormBaseParasite"/>
        </authorList>
    </citation>
    <scope>IDENTIFICATION</scope>
</reference>